<keyword evidence="2" id="KW-1185">Reference proteome</keyword>
<evidence type="ECO:0000313" key="2">
    <source>
        <dbReference type="Proteomes" id="UP000828390"/>
    </source>
</evidence>
<comment type="caution">
    <text evidence="1">The sequence shown here is derived from an EMBL/GenBank/DDBJ whole genome shotgun (WGS) entry which is preliminary data.</text>
</comment>
<reference evidence="1" key="2">
    <citation type="submission" date="2020-11" db="EMBL/GenBank/DDBJ databases">
        <authorList>
            <person name="McCartney M.A."/>
            <person name="Auch B."/>
            <person name="Kono T."/>
            <person name="Mallez S."/>
            <person name="Becker A."/>
            <person name="Gohl D.M."/>
            <person name="Silverstein K.A.T."/>
            <person name="Koren S."/>
            <person name="Bechman K.B."/>
            <person name="Herman A."/>
            <person name="Abrahante J.E."/>
            <person name="Garbe J."/>
        </authorList>
    </citation>
    <scope>NUCLEOTIDE SEQUENCE</scope>
    <source>
        <strain evidence="1">Duluth1</strain>
        <tissue evidence="1">Whole animal</tissue>
    </source>
</reference>
<protein>
    <submittedName>
        <fullName evidence="1">Uncharacterized protein</fullName>
    </submittedName>
</protein>
<dbReference type="EMBL" id="JAIWYP010000014">
    <property type="protein sequence ID" value="KAH3713734.1"/>
    <property type="molecule type" value="Genomic_DNA"/>
</dbReference>
<organism evidence="1 2">
    <name type="scientific">Dreissena polymorpha</name>
    <name type="common">Zebra mussel</name>
    <name type="synonym">Mytilus polymorpha</name>
    <dbReference type="NCBI Taxonomy" id="45954"/>
    <lineage>
        <taxon>Eukaryota</taxon>
        <taxon>Metazoa</taxon>
        <taxon>Spiralia</taxon>
        <taxon>Lophotrochozoa</taxon>
        <taxon>Mollusca</taxon>
        <taxon>Bivalvia</taxon>
        <taxon>Autobranchia</taxon>
        <taxon>Heteroconchia</taxon>
        <taxon>Euheterodonta</taxon>
        <taxon>Imparidentia</taxon>
        <taxon>Neoheterodontei</taxon>
        <taxon>Myida</taxon>
        <taxon>Dreissenoidea</taxon>
        <taxon>Dreissenidae</taxon>
        <taxon>Dreissena</taxon>
    </lineage>
</organism>
<proteinExistence type="predicted"/>
<dbReference type="AlphaFoldDB" id="A0A9D4BZC6"/>
<name>A0A9D4BZC6_DREPO</name>
<gene>
    <name evidence="1" type="ORF">DPMN_073536</name>
</gene>
<reference evidence="1" key="1">
    <citation type="journal article" date="2019" name="bioRxiv">
        <title>The Genome of the Zebra Mussel, Dreissena polymorpha: A Resource for Invasive Species Research.</title>
        <authorList>
            <person name="McCartney M.A."/>
            <person name="Auch B."/>
            <person name="Kono T."/>
            <person name="Mallez S."/>
            <person name="Zhang Y."/>
            <person name="Obille A."/>
            <person name="Becker A."/>
            <person name="Abrahante J.E."/>
            <person name="Garbe J."/>
            <person name="Badalamenti J.P."/>
            <person name="Herman A."/>
            <person name="Mangelson H."/>
            <person name="Liachko I."/>
            <person name="Sullivan S."/>
            <person name="Sone E.D."/>
            <person name="Koren S."/>
            <person name="Silverstein K.A.T."/>
            <person name="Beckman K.B."/>
            <person name="Gohl D.M."/>
        </authorList>
    </citation>
    <scope>NUCLEOTIDE SEQUENCE</scope>
    <source>
        <strain evidence="1">Duluth1</strain>
        <tissue evidence="1">Whole animal</tissue>
    </source>
</reference>
<evidence type="ECO:0000313" key="1">
    <source>
        <dbReference type="EMBL" id="KAH3713734.1"/>
    </source>
</evidence>
<dbReference type="Proteomes" id="UP000828390">
    <property type="component" value="Unassembled WGS sequence"/>
</dbReference>
<sequence>MHYAQFSQNATQGMTYRIIQNLRLLRSGEQSDGWLRTFTFHVPDDHRLGHEAIDGPEEKRISVESLVTKIMQETPHDNHNSISIGGKPIPNLRFADDSDLMVGTSSEL</sequence>
<accession>A0A9D4BZC6</accession>